<dbReference type="Proteomes" id="UP000199518">
    <property type="component" value="Unassembled WGS sequence"/>
</dbReference>
<sequence length="548" mass="60892">MRKHVGRLNFLPLLGFSSVICLFVGVCCTQLIAADAFLADPISSGESLPQNSQPELSTWLNERFRQIWTSQQLQPVLCDDATYLRRVSLDLIGRIPSVGEIREFEADPSPEKRARLVEKLLSDPQDSAKVSPLASEHLARAWRRVLLPPDSTGAAAGPQFEPWLRSHFAKNTPYDQIVKGLVTARGEGSRDEQVFYAAIGATPEAEATEFSRIFLGVRIGCAQCHDHPFAPWKKQDFWGMAAFFNGLKFGDNMVVDNRVTRVGNLNDDDATGSIVHEGKTYAAKVLWADQPIALSKDRRPRDLLAEWMTSKEHPTFAANAANRVWQALMGRGLVEAVDDLDLASADDRALAEDLGRQFAAADFNLRWLISGICRSEAYQCDSRASDGDVVGVESGRRSLKALSPEQMFASLEQSLLLPVSTSNQDAARHNGEMGQLVQRLDESIGRSPEEYTAGIPQTLLLMNGNMLARATDLERSHTLRGVVEAPFLSDDERIELLYLATLSRTPERQEQARLVAYVERHTEEQKRKAAFGDILWALVNSPEFALCR</sequence>
<evidence type="ECO:0000313" key="3">
    <source>
        <dbReference type="EMBL" id="SFH74309.1"/>
    </source>
</evidence>
<gene>
    <name evidence="3" type="ORF">SAMN05421753_102296</name>
</gene>
<dbReference type="AlphaFoldDB" id="A0A1I3CJ65"/>
<dbReference type="InterPro" id="IPR022655">
    <property type="entry name" value="DUF1553"/>
</dbReference>
<protein>
    <recommendedName>
        <fullName evidence="5">DUF1549 domain-containing protein</fullName>
    </recommendedName>
</protein>
<dbReference type="Pfam" id="PF07587">
    <property type="entry name" value="PSD1"/>
    <property type="match status" value="1"/>
</dbReference>
<dbReference type="InterPro" id="IPR011444">
    <property type="entry name" value="DUF1549"/>
</dbReference>
<dbReference type="RefSeq" id="WP_092047980.1">
    <property type="nucleotide sequence ID" value="NZ_FOQD01000002.1"/>
</dbReference>
<feature type="domain" description="DUF1549" evidence="1">
    <location>
        <begin position="67"/>
        <end position="247"/>
    </location>
</feature>
<evidence type="ECO:0000259" key="1">
    <source>
        <dbReference type="Pfam" id="PF07583"/>
    </source>
</evidence>
<dbReference type="STRING" id="1576369.SAMN05421753_102296"/>
<feature type="domain" description="DUF1553" evidence="2">
    <location>
        <begin position="301"/>
        <end position="386"/>
    </location>
</feature>
<evidence type="ECO:0008006" key="5">
    <source>
        <dbReference type="Google" id="ProtNLM"/>
    </source>
</evidence>
<evidence type="ECO:0000313" key="4">
    <source>
        <dbReference type="Proteomes" id="UP000199518"/>
    </source>
</evidence>
<organism evidence="3 4">
    <name type="scientific">Planctomicrobium piriforme</name>
    <dbReference type="NCBI Taxonomy" id="1576369"/>
    <lineage>
        <taxon>Bacteria</taxon>
        <taxon>Pseudomonadati</taxon>
        <taxon>Planctomycetota</taxon>
        <taxon>Planctomycetia</taxon>
        <taxon>Planctomycetales</taxon>
        <taxon>Planctomycetaceae</taxon>
        <taxon>Planctomicrobium</taxon>
    </lineage>
</organism>
<dbReference type="PANTHER" id="PTHR35889:SF3">
    <property type="entry name" value="F-BOX DOMAIN-CONTAINING PROTEIN"/>
    <property type="match status" value="1"/>
</dbReference>
<keyword evidence="4" id="KW-1185">Reference proteome</keyword>
<proteinExistence type="predicted"/>
<dbReference type="PANTHER" id="PTHR35889">
    <property type="entry name" value="CYCLOINULO-OLIGOSACCHARIDE FRUCTANOTRANSFERASE-RELATED"/>
    <property type="match status" value="1"/>
</dbReference>
<dbReference type="Pfam" id="PF07583">
    <property type="entry name" value="PSCyt2"/>
    <property type="match status" value="1"/>
</dbReference>
<reference evidence="4" key="1">
    <citation type="submission" date="2016-10" db="EMBL/GenBank/DDBJ databases">
        <authorList>
            <person name="Varghese N."/>
            <person name="Submissions S."/>
        </authorList>
    </citation>
    <scope>NUCLEOTIDE SEQUENCE [LARGE SCALE GENOMIC DNA]</scope>
    <source>
        <strain evidence="4">DSM 26348</strain>
    </source>
</reference>
<name>A0A1I3CJ65_9PLAN</name>
<accession>A0A1I3CJ65</accession>
<evidence type="ECO:0000259" key="2">
    <source>
        <dbReference type="Pfam" id="PF07587"/>
    </source>
</evidence>
<dbReference type="OrthoDB" id="289126at2"/>
<dbReference type="EMBL" id="FOQD01000002">
    <property type="protein sequence ID" value="SFH74309.1"/>
    <property type="molecule type" value="Genomic_DNA"/>
</dbReference>